<dbReference type="OrthoDB" id="7375466at2"/>
<dbReference type="Proteomes" id="UP000216311">
    <property type="component" value="Unassembled WGS sequence"/>
</dbReference>
<evidence type="ECO:0000256" key="3">
    <source>
        <dbReference type="ARBA" id="ARBA00022448"/>
    </source>
</evidence>
<dbReference type="Pfam" id="PF07690">
    <property type="entry name" value="MFS_1"/>
    <property type="match status" value="1"/>
</dbReference>
<dbReference type="InterPro" id="IPR020846">
    <property type="entry name" value="MFS_dom"/>
</dbReference>
<dbReference type="GO" id="GO:0005886">
    <property type="term" value="C:plasma membrane"/>
    <property type="evidence" value="ECO:0007669"/>
    <property type="project" value="UniProtKB-SubCell"/>
</dbReference>
<organism evidence="10 11">
    <name type="scientific">Enemella dayhoffiae</name>
    <dbReference type="NCBI Taxonomy" id="2016507"/>
    <lineage>
        <taxon>Bacteria</taxon>
        <taxon>Bacillati</taxon>
        <taxon>Actinomycetota</taxon>
        <taxon>Actinomycetes</taxon>
        <taxon>Propionibacteriales</taxon>
        <taxon>Propionibacteriaceae</taxon>
        <taxon>Enemella</taxon>
    </lineage>
</organism>
<feature type="transmembrane region" description="Helical" evidence="8">
    <location>
        <begin position="20"/>
        <end position="42"/>
    </location>
</feature>
<evidence type="ECO:0000256" key="6">
    <source>
        <dbReference type="ARBA" id="ARBA00022989"/>
    </source>
</evidence>
<keyword evidence="7 8" id="KW-0472">Membrane</keyword>
<comment type="caution">
    <text evidence="10">The sequence shown here is derived from an EMBL/GenBank/DDBJ whole genome shotgun (WGS) entry which is preliminary data.</text>
</comment>
<dbReference type="InterPro" id="IPR036259">
    <property type="entry name" value="MFS_trans_sf"/>
</dbReference>
<feature type="transmembrane region" description="Helical" evidence="8">
    <location>
        <begin position="202"/>
        <end position="221"/>
    </location>
</feature>
<feature type="transmembrane region" description="Helical" evidence="8">
    <location>
        <begin position="171"/>
        <end position="190"/>
    </location>
</feature>
<sequence length="495" mass="52284">MTTQQTAPERESAQAWPALWSLLFGFFMILVDSTIVSIATPALMTGLSADIGKVVWVTSAYLLAYAVPLLITGRLGDRFGPKRLYLVGLVVFTVASGLCGFAPTVEVLIAARILQGLGAAMLTPQTMAVITRLFPPHRRGAAMGIWGATAGVATLVGPLLGGVLIDTLGWRWIFFVNLPVGLVGFLMVVRNVPSLEKHPHRFDLLGVALSAIGMFCLVFGIEEGSNYDWGTIVGPISVWGLIIAGAVVMLLFVVWQAKQRSEPLVPLSLFADRNFAAANVGIASMGAMITSMVFPQMLYTQNMRGLSPTQAALLTLPLALISGGLAPLAGRMIDRMDPKWFAVAGFTLMGVGLYVQSLVMKPGLSVLWLLLPAAIIGVANAGIWGPLSVSATRNLPPHRAGAGAGVYNTTRQMGAVLGSAAIATLMQDRIAAQFREAGLPGGSVERSGGIIPPFLEAPFTAAMSQSTLLPAAMALVGLVAVLFLEPPRPRGTMER</sequence>
<evidence type="ECO:0000256" key="4">
    <source>
        <dbReference type="ARBA" id="ARBA00022475"/>
    </source>
</evidence>
<keyword evidence="11" id="KW-1185">Reference proteome</keyword>
<dbReference type="EMBL" id="NMVQ01000001">
    <property type="protein sequence ID" value="OYO25051.1"/>
    <property type="molecule type" value="Genomic_DNA"/>
</dbReference>
<dbReference type="AlphaFoldDB" id="A0A255HBP3"/>
<dbReference type="PANTHER" id="PTHR42718:SF42">
    <property type="entry name" value="EXPORT PROTEIN"/>
    <property type="match status" value="1"/>
</dbReference>
<keyword evidence="5 8" id="KW-0812">Transmembrane</keyword>
<comment type="similarity">
    <text evidence="2">Belongs to the major facilitator superfamily. EmrB family.</text>
</comment>
<dbReference type="SUPFAM" id="SSF103473">
    <property type="entry name" value="MFS general substrate transporter"/>
    <property type="match status" value="1"/>
</dbReference>
<dbReference type="InterPro" id="IPR011701">
    <property type="entry name" value="MFS"/>
</dbReference>
<feature type="transmembrane region" description="Helical" evidence="8">
    <location>
        <begin position="142"/>
        <end position="165"/>
    </location>
</feature>
<evidence type="ECO:0000313" key="10">
    <source>
        <dbReference type="EMBL" id="OYO25051.1"/>
    </source>
</evidence>
<dbReference type="Gene3D" id="1.20.1720.10">
    <property type="entry name" value="Multidrug resistance protein D"/>
    <property type="match status" value="1"/>
</dbReference>
<protein>
    <submittedName>
        <fullName evidence="10">MFS transporter</fullName>
    </submittedName>
</protein>
<gene>
    <name evidence="10" type="ORF">CGZ93_00870</name>
</gene>
<evidence type="ECO:0000256" key="1">
    <source>
        <dbReference type="ARBA" id="ARBA00004651"/>
    </source>
</evidence>
<keyword evidence="3" id="KW-0813">Transport</keyword>
<evidence type="ECO:0000259" key="9">
    <source>
        <dbReference type="PROSITE" id="PS50850"/>
    </source>
</evidence>
<reference evidence="10 11" key="1">
    <citation type="submission" date="2017-07" db="EMBL/GenBank/DDBJ databases">
        <title>Draft whole genome sequences of clinical Proprionibacteriaceae strains.</title>
        <authorList>
            <person name="Bernier A.-M."/>
            <person name="Bernard K."/>
            <person name="Domingo M.-C."/>
        </authorList>
    </citation>
    <scope>NUCLEOTIDE SEQUENCE [LARGE SCALE GENOMIC DNA]</scope>
    <source>
        <strain evidence="10 11">NML 130396</strain>
    </source>
</reference>
<accession>A0A255HBP3</accession>
<keyword evidence="6 8" id="KW-1133">Transmembrane helix</keyword>
<comment type="subcellular location">
    <subcellularLocation>
        <location evidence="1">Cell membrane</location>
        <topology evidence="1">Multi-pass membrane protein</topology>
    </subcellularLocation>
</comment>
<evidence type="ECO:0000256" key="5">
    <source>
        <dbReference type="ARBA" id="ARBA00022692"/>
    </source>
</evidence>
<evidence type="ECO:0000256" key="2">
    <source>
        <dbReference type="ARBA" id="ARBA00008537"/>
    </source>
</evidence>
<evidence type="ECO:0000256" key="8">
    <source>
        <dbReference type="SAM" id="Phobius"/>
    </source>
</evidence>
<dbReference type="RefSeq" id="WP_094362258.1">
    <property type="nucleotide sequence ID" value="NZ_NMVQ01000001.1"/>
</dbReference>
<evidence type="ECO:0000256" key="7">
    <source>
        <dbReference type="ARBA" id="ARBA00023136"/>
    </source>
</evidence>
<dbReference type="PROSITE" id="PS50850">
    <property type="entry name" value="MFS"/>
    <property type="match status" value="1"/>
</dbReference>
<dbReference type="Gene3D" id="1.20.1250.20">
    <property type="entry name" value="MFS general substrate transporter like domains"/>
    <property type="match status" value="1"/>
</dbReference>
<feature type="domain" description="Major facilitator superfamily (MFS) profile" evidence="9">
    <location>
        <begin position="18"/>
        <end position="489"/>
    </location>
</feature>
<dbReference type="PANTHER" id="PTHR42718">
    <property type="entry name" value="MAJOR FACILITATOR SUPERFAMILY MULTIDRUG TRANSPORTER MFSC"/>
    <property type="match status" value="1"/>
</dbReference>
<dbReference type="NCBIfam" id="TIGR00711">
    <property type="entry name" value="efflux_EmrB"/>
    <property type="match status" value="1"/>
</dbReference>
<proteinExistence type="inferred from homology"/>
<name>A0A255HBP3_9ACTN</name>
<feature type="transmembrane region" description="Helical" evidence="8">
    <location>
        <begin position="311"/>
        <end position="328"/>
    </location>
</feature>
<feature type="transmembrane region" description="Helical" evidence="8">
    <location>
        <begin position="366"/>
        <end position="389"/>
    </location>
</feature>
<dbReference type="GO" id="GO:0022857">
    <property type="term" value="F:transmembrane transporter activity"/>
    <property type="evidence" value="ECO:0007669"/>
    <property type="project" value="InterPro"/>
</dbReference>
<keyword evidence="4" id="KW-1003">Cell membrane</keyword>
<dbReference type="FunFam" id="1.20.1720.10:FF:000021">
    <property type="entry name" value="Drug resistance transporter, EmrB/QacA subfamily"/>
    <property type="match status" value="1"/>
</dbReference>
<dbReference type="PRINTS" id="PR01036">
    <property type="entry name" value="TCRTETB"/>
</dbReference>
<feature type="transmembrane region" description="Helical" evidence="8">
    <location>
        <begin position="54"/>
        <end position="72"/>
    </location>
</feature>
<feature type="transmembrane region" description="Helical" evidence="8">
    <location>
        <begin position="84"/>
        <end position="103"/>
    </location>
</feature>
<feature type="transmembrane region" description="Helical" evidence="8">
    <location>
        <begin position="276"/>
        <end position="299"/>
    </location>
</feature>
<evidence type="ECO:0000313" key="11">
    <source>
        <dbReference type="Proteomes" id="UP000216311"/>
    </source>
</evidence>
<dbReference type="InterPro" id="IPR004638">
    <property type="entry name" value="EmrB-like"/>
</dbReference>
<feature type="transmembrane region" description="Helical" evidence="8">
    <location>
        <begin position="233"/>
        <end position="255"/>
    </location>
</feature>
<feature type="transmembrane region" description="Helical" evidence="8">
    <location>
        <begin position="340"/>
        <end position="360"/>
    </location>
</feature>
<feature type="transmembrane region" description="Helical" evidence="8">
    <location>
        <begin position="467"/>
        <end position="484"/>
    </location>
</feature>